<accession>A0A6J5R9D6</accession>
<sequence>MKPEYPYERMAVGDSFLVESDRKTILVMVCKRNAAAGKTLGMKFIAKRVDGGVRVWRVT</sequence>
<dbReference type="EMBL" id="LR797128">
    <property type="protein sequence ID" value="CAB4188294.1"/>
    <property type="molecule type" value="Genomic_DNA"/>
</dbReference>
<organism evidence="1">
    <name type="scientific">uncultured Caudovirales phage</name>
    <dbReference type="NCBI Taxonomy" id="2100421"/>
    <lineage>
        <taxon>Viruses</taxon>
        <taxon>Duplodnaviria</taxon>
        <taxon>Heunggongvirae</taxon>
        <taxon>Uroviricota</taxon>
        <taxon>Caudoviricetes</taxon>
        <taxon>Peduoviridae</taxon>
        <taxon>Maltschvirus</taxon>
        <taxon>Maltschvirus maltsch</taxon>
    </lineage>
</organism>
<proteinExistence type="predicted"/>
<protein>
    <submittedName>
        <fullName evidence="1">Uncharacterized protein</fullName>
    </submittedName>
</protein>
<name>A0A6J5R9D6_9CAUD</name>
<reference evidence="1" key="1">
    <citation type="submission" date="2020-05" db="EMBL/GenBank/DDBJ databases">
        <authorList>
            <person name="Chiriac C."/>
            <person name="Salcher M."/>
            <person name="Ghai R."/>
            <person name="Kavagutti S V."/>
        </authorList>
    </citation>
    <scope>NUCLEOTIDE SEQUENCE</scope>
</reference>
<gene>
    <name evidence="1" type="ORF">UFOVP1174_19</name>
</gene>
<evidence type="ECO:0000313" key="1">
    <source>
        <dbReference type="EMBL" id="CAB4188294.1"/>
    </source>
</evidence>